<dbReference type="RefSeq" id="WP_273542817.1">
    <property type="nucleotide sequence ID" value="NZ_CAESAP020000160.1"/>
</dbReference>
<reference evidence="2" key="1">
    <citation type="submission" date="2016-06" db="EMBL/GenBank/DDBJ databases">
        <authorList>
            <person name="Petersen J."/>
            <person name="Sayavedra L."/>
        </authorList>
    </citation>
    <scope>NUCLEOTIDE SEQUENCE [LARGE SCALE GENOMIC DNA]</scope>
    <source>
        <strain evidence="2">BazSymA</strain>
    </source>
</reference>
<dbReference type="EMBL" id="CDSC02000256">
    <property type="protein sequence ID" value="SEH84046.1"/>
    <property type="molecule type" value="Genomic_DNA"/>
</dbReference>
<accession>A0A1H6LH12</accession>
<organism evidence="1 2">
    <name type="scientific">Bathymodiolus azoricus thioautotrophic gill symbiont</name>
    <dbReference type="NCBI Taxonomy" id="235205"/>
    <lineage>
        <taxon>Bacteria</taxon>
        <taxon>Pseudomonadati</taxon>
        <taxon>Pseudomonadota</taxon>
        <taxon>Gammaproteobacteria</taxon>
        <taxon>sulfur-oxidizing symbionts</taxon>
    </lineage>
</organism>
<proteinExistence type="predicted"/>
<dbReference type="Gene3D" id="3.90.25.10">
    <property type="entry name" value="UDP-galactose 4-epimerase, domain 1"/>
    <property type="match status" value="1"/>
</dbReference>
<dbReference type="AlphaFoldDB" id="A0A1H6LH12"/>
<evidence type="ECO:0000313" key="1">
    <source>
        <dbReference type="EMBL" id="SEH84046.1"/>
    </source>
</evidence>
<evidence type="ECO:0000313" key="2">
    <source>
        <dbReference type="Proteomes" id="UP000198988"/>
    </source>
</evidence>
<name>A0A1H6LH12_9GAMM</name>
<gene>
    <name evidence="1" type="ORF">BAZSYMA_ACONTIG07985_1</name>
</gene>
<sequence length="44" mass="5028">MNSKKILTTELKKTIEWYLASTTWCKRVKEGSCLSKSLGAINHE</sequence>
<dbReference type="Proteomes" id="UP000198988">
    <property type="component" value="Unassembled WGS sequence"/>
</dbReference>
<protein>
    <submittedName>
        <fullName evidence="1">Uncharacterized protein</fullName>
    </submittedName>
</protein>